<dbReference type="EMBL" id="KL662119">
    <property type="protein sequence ID" value="KFM25535.1"/>
    <property type="molecule type" value="Genomic_DNA"/>
</dbReference>
<keyword evidence="3" id="KW-1185">Reference proteome</keyword>
<sequence>MDPPTPIQMTRGCQPRSSAAGPSSLRIWRAQSATPAYCPRPPSIIMRVLSTSRGVVASPVTAPAMAPATECSAGLSSRRPPSTAEA</sequence>
<reference evidence="2 3" key="1">
    <citation type="journal article" date="2014" name="BMC Genomics">
        <title>Oil accumulation mechanisms of the oleaginous microalga Chlorella protothecoides revealed through its genome, transcriptomes, and proteomes.</title>
        <authorList>
            <person name="Gao C."/>
            <person name="Wang Y."/>
            <person name="Shen Y."/>
            <person name="Yan D."/>
            <person name="He X."/>
            <person name="Dai J."/>
            <person name="Wu Q."/>
        </authorList>
    </citation>
    <scope>NUCLEOTIDE SEQUENCE [LARGE SCALE GENOMIC DNA]</scope>
    <source>
        <strain evidence="2 3">0710</strain>
    </source>
</reference>
<dbReference type="GeneID" id="23611953"/>
<protein>
    <submittedName>
        <fullName evidence="2">Uncharacterized protein</fullName>
    </submittedName>
</protein>
<evidence type="ECO:0000256" key="1">
    <source>
        <dbReference type="SAM" id="MobiDB-lite"/>
    </source>
</evidence>
<accession>A0A087SII1</accession>
<gene>
    <name evidence="2" type="ORF">F751_0562</name>
</gene>
<evidence type="ECO:0000313" key="2">
    <source>
        <dbReference type="EMBL" id="KFM25535.1"/>
    </source>
</evidence>
<proteinExistence type="predicted"/>
<feature type="region of interest" description="Disordered" evidence="1">
    <location>
        <begin position="1"/>
        <end position="23"/>
    </location>
</feature>
<dbReference type="Proteomes" id="UP000028924">
    <property type="component" value="Unassembled WGS sequence"/>
</dbReference>
<evidence type="ECO:0000313" key="3">
    <source>
        <dbReference type="Proteomes" id="UP000028924"/>
    </source>
</evidence>
<dbReference type="KEGG" id="apro:F751_0562"/>
<name>A0A087SII1_AUXPR</name>
<dbReference type="AlphaFoldDB" id="A0A087SII1"/>
<dbReference type="RefSeq" id="XP_011398431.1">
    <property type="nucleotide sequence ID" value="XM_011400129.1"/>
</dbReference>
<organism evidence="2 3">
    <name type="scientific">Auxenochlorella protothecoides</name>
    <name type="common">Green microalga</name>
    <name type="synonym">Chlorella protothecoides</name>
    <dbReference type="NCBI Taxonomy" id="3075"/>
    <lineage>
        <taxon>Eukaryota</taxon>
        <taxon>Viridiplantae</taxon>
        <taxon>Chlorophyta</taxon>
        <taxon>core chlorophytes</taxon>
        <taxon>Trebouxiophyceae</taxon>
        <taxon>Chlorellales</taxon>
        <taxon>Chlorellaceae</taxon>
        <taxon>Auxenochlorella</taxon>
    </lineage>
</organism>